<accession>A0A803PUB4</accession>
<name>A0A803PUB4_CANSA</name>
<dbReference type="PANTHER" id="PTHR33738:SF8">
    <property type="entry name" value="OS05G0454500 PROTEIN"/>
    <property type="match status" value="1"/>
</dbReference>
<proteinExistence type="predicted"/>
<dbReference type="AlphaFoldDB" id="A0A803PUB4"/>
<dbReference type="Proteomes" id="UP000596661">
    <property type="component" value="Chromosome 6"/>
</dbReference>
<protein>
    <submittedName>
        <fullName evidence="1">Uncharacterized protein</fullName>
    </submittedName>
</protein>
<dbReference type="EMBL" id="UZAU01000606">
    <property type="status" value="NOT_ANNOTATED_CDS"/>
    <property type="molecule type" value="Genomic_DNA"/>
</dbReference>
<reference evidence="1" key="1">
    <citation type="submission" date="2018-11" db="EMBL/GenBank/DDBJ databases">
        <authorList>
            <person name="Grassa J C."/>
        </authorList>
    </citation>
    <scope>NUCLEOTIDE SEQUENCE [LARGE SCALE GENOMIC DNA]</scope>
</reference>
<reference evidence="1" key="2">
    <citation type="submission" date="2021-03" db="UniProtKB">
        <authorList>
            <consortium name="EnsemblPlants"/>
        </authorList>
    </citation>
    <scope>IDENTIFICATION</scope>
</reference>
<evidence type="ECO:0000313" key="2">
    <source>
        <dbReference type="Proteomes" id="UP000596661"/>
    </source>
</evidence>
<keyword evidence="2" id="KW-1185">Reference proteome</keyword>
<dbReference type="EnsemblPlants" id="evm.model.06.1403">
    <property type="protein sequence ID" value="cds.evm.model.06.1403"/>
    <property type="gene ID" value="evm.TU.06.1403"/>
</dbReference>
<organism evidence="1 2">
    <name type="scientific">Cannabis sativa</name>
    <name type="common">Hemp</name>
    <name type="synonym">Marijuana</name>
    <dbReference type="NCBI Taxonomy" id="3483"/>
    <lineage>
        <taxon>Eukaryota</taxon>
        <taxon>Viridiplantae</taxon>
        <taxon>Streptophyta</taxon>
        <taxon>Embryophyta</taxon>
        <taxon>Tracheophyta</taxon>
        <taxon>Spermatophyta</taxon>
        <taxon>Magnoliopsida</taxon>
        <taxon>eudicotyledons</taxon>
        <taxon>Gunneridae</taxon>
        <taxon>Pentapetalae</taxon>
        <taxon>rosids</taxon>
        <taxon>fabids</taxon>
        <taxon>Rosales</taxon>
        <taxon>Cannabaceae</taxon>
        <taxon>Cannabis</taxon>
    </lineage>
</organism>
<evidence type="ECO:0000313" key="1">
    <source>
        <dbReference type="EnsemblPlants" id="cds.evm.model.06.1403"/>
    </source>
</evidence>
<dbReference type="PANTHER" id="PTHR33738">
    <property type="entry name" value="EMB|CAB82975.1"/>
    <property type="match status" value="1"/>
</dbReference>
<sequence length="312" mass="35056">MPLCGMGLTAKRTGMPTGVGESDESTGTVDGGCDEIRLKSKLRKGILLTPSSSVLVKGRWKAQCPKLVNRALQQQRYQSKPPHMAALSEHFKSSLLLNLMPCLSPLEKLYGCIPNYSSLRVFGSTYFVFHRAYKVVIMLCYAHLPLLYKEAVIDPLWQRTMNEELFALQKTYTWVWQTLNASSSSIVSLRKGKVIPLLKRKLLWLGLVTQVVGRNTQSSDVIGSWQRHAPGNQTWPTNKYGSSAKNGEVERCSIPYKDRSLIHQEERLEPCHLSSSIYYGGQDVYSQSHSSQISESSYPVVPFIIRTFVHAA</sequence>
<dbReference type="Gramene" id="evm.model.06.1403">
    <property type="protein sequence ID" value="cds.evm.model.06.1403"/>
    <property type="gene ID" value="evm.TU.06.1403"/>
</dbReference>